<gene>
    <name evidence="10" type="ordered locus">Sinac_5835</name>
</gene>
<name>L0DL43_SINAD</name>
<feature type="transmembrane region" description="Helical" evidence="9">
    <location>
        <begin position="399"/>
        <end position="420"/>
    </location>
</feature>
<evidence type="ECO:0000256" key="5">
    <source>
        <dbReference type="ARBA" id="ARBA00022856"/>
    </source>
</evidence>
<keyword evidence="11" id="KW-1185">Reference proteome</keyword>
<feature type="transmembrane region" description="Helical" evidence="9">
    <location>
        <begin position="371"/>
        <end position="392"/>
    </location>
</feature>
<dbReference type="InterPro" id="IPR005279">
    <property type="entry name" value="Dipep/tripep_permease"/>
</dbReference>
<feature type="transmembrane region" description="Helical" evidence="9">
    <location>
        <begin position="260"/>
        <end position="278"/>
    </location>
</feature>
<feature type="transmembrane region" description="Helical" evidence="9">
    <location>
        <begin position="99"/>
        <end position="124"/>
    </location>
</feature>
<dbReference type="AlphaFoldDB" id="L0DL43"/>
<dbReference type="GO" id="GO:0006857">
    <property type="term" value="P:oligopeptide transport"/>
    <property type="evidence" value="ECO:0007669"/>
    <property type="project" value="InterPro"/>
</dbReference>
<feature type="transmembrane region" description="Helical" evidence="9">
    <location>
        <begin position="145"/>
        <end position="164"/>
    </location>
</feature>
<evidence type="ECO:0000256" key="2">
    <source>
        <dbReference type="ARBA" id="ARBA00022448"/>
    </source>
</evidence>
<dbReference type="InterPro" id="IPR018456">
    <property type="entry name" value="PTR2_symporter_CS"/>
</dbReference>
<dbReference type="EMBL" id="CP003364">
    <property type="protein sequence ID" value="AGA29957.1"/>
    <property type="molecule type" value="Genomic_DNA"/>
</dbReference>
<organism evidence="10 11">
    <name type="scientific">Singulisphaera acidiphila (strain ATCC BAA-1392 / DSM 18658 / VKM B-2454 / MOB10)</name>
    <dbReference type="NCBI Taxonomy" id="886293"/>
    <lineage>
        <taxon>Bacteria</taxon>
        <taxon>Pseudomonadati</taxon>
        <taxon>Planctomycetota</taxon>
        <taxon>Planctomycetia</taxon>
        <taxon>Isosphaerales</taxon>
        <taxon>Isosphaeraceae</taxon>
        <taxon>Singulisphaera</taxon>
    </lineage>
</organism>
<dbReference type="GO" id="GO:0005886">
    <property type="term" value="C:plasma membrane"/>
    <property type="evidence" value="ECO:0007669"/>
    <property type="project" value="UniProtKB-SubCell"/>
</dbReference>
<evidence type="ECO:0000256" key="7">
    <source>
        <dbReference type="ARBA" id="ARBA00023136"/>
    </source>
</evidence>
<dbReference type="InterPro" id="IPR050171">
    <property type="entry name" value="MFS_Transporters"/>
</dbReference>
<keyword evidence="3" id="KW-1003">Cell membrane</keyword>
<feature type="transmembrane region" description="Helical" evidence="9">
    <location>
        <begin position="217"/>
        <end position="240"/>
    </location>
</feature>
<evidence type="ECO:0000256" key="6">
    <source>
        <dbReference type="ARBA" id="ARBA00022989"/>
    </source>
</evidence>
<dbReference type="OrthoDB" id="9772725at2"/>
<dbReference type="PANTHER" id="PTHR23517:SF15">
    <property type="entry name" value="PROTON-DEPENDENT OLIGOPEPTIDE FAMILY TRANSPORT PROTEIN"/>
    <property type="match status" value="1"/>
</dbReference>
<keyword evidence="5" id="KW-0653">Protein transport</keyword>
<evidence type="ECO:0000313" key="11">
    <source>
        <dbReference type="Proteomes" id="UP000010798"/>
    </source>
</evidence>
<feature type="transmembrane region" description="Helical" evidence="9">
    <location>
        <begin position="503"/>
        <end position="524"/>
    </location>
</feature>
<evidence type="ECO:0000256" key="8">
    <source>
        <dbReference type="RuleBase" id="RU003755"/>
    </source>
</evidence>
<dbReference type="KEGG" id="saci:Sinac_5835"/>
<dbReference type="HOGENOM" id="CLU_004790_0_2_0"/>
<dbReference type="NCBIfam" id="TIGR00924">
    <property type="entry name" value="yjdL_sub1_fam"/>
    <property type="match status" value="2"/>
</dbReference>
<dbReference type="PROSITE" id="PS01022">
    <property type="entry name" value="PTR2_1"/>
    <property type="match status" value="1"/>
</dbReference>
<keyword evidence="2 8" id="KW-0813">Transport</keyword>
<dbReference type="GO" id="GO:1904680">
    <property type="term" value="F:peptide transmembrane transporter activity"/>
    <property type="evidence" value="ECO:0007669"/>
    <property type="project" value="InterPro"/>
</dbReference>
<accession>L0DL43</accession>
<keyword evidence="7 9" id="KW-0472">Membrane</keyword>
<evidence type="ECO:0000256" key="9">
    <source>
        <dbReference type="SAM" id="Phobius"/>
    </source>
</evidence>
<dbReference type="PROSITE" id="PS01023">
    <property type="entry name" value="PTR2_2"/>
    <property type="match status" value="1"/>
</dbReference>
<evidence type="ECO:0000256" key="3">
    <source>
        <dbReference type="ARBA" id="ARBA00022475"/>
    </source>
</evidence>
<feature type="transmembrane region" description="Helical" evidence="9">
    <location>
        <begin position="472"/>
        <end position="491"/>
    </location>
</feature>
<dbReference type="STRING" id="886293.Sinac_5835"/>
<dbReference type="SUPFAM" id="SSF103473">
    <property type="entry name" value="MFS general substrate transporter"/>
    <property type="match status" value="1"/>
</dbReference>
<reference evidence="10 11" key="1">
    <citation type="submission" date="2012-02" db="EMBL/GenBank/DDBJ databases">
        <title>Complete sequence of chromosome of Singulisphaera acidiphila DSM 18658.</title>
        <authorList>
            <consortium name="US DOE Joint Genome Institute (JGI-PGF)"/>
            <person name="Lucas S."/>
            <person name="Copeland A."/>
            <person name="Lapidus A."/>
            <person name="Glavina del Rio T."/>
            <person name="Dalin E."/>
            <person name="Tice H."/>
            <person name="Bruce D."/>
            <person name="Goodwin L."/>
            <person name="Pitluck S."/>
            <person name="Peters L."/>
            <person name="Ovchinnikova G."/>
            <person name="Chertkov O."/>
            <person name="Kyrpides N."/>
            <person name="Mavromatis K."/>
            <person name="Ivanova N."/>
            <person name="Brettin T."/>
            <person name="Detter J.C."/>
            <person name="Han C."/>
            <person name="Larimer F."/>
            <person name="Land M."/>
            <person name="Hauser L."/>
            <person name="Markowitz V."/>
            <person name="Cheng J.-F."/>
            <person name="Hugenholtz P."/>
            <person name="Woyke T."/>
            <person name="Wu D."/>
            <person name="Tindall B."/>
            <person name="Pomrenke H."/>
            <person name="Brambilla E."/>
            <person name="Klenk H.-P."/>
            <person name="Eisen J.A."/>
        </authorList>
    </citation>
    <scope>NUCLEOTIDE SEQUENCE [LARGE SCALE GENOMIC DNA]</scope>
    <source>
        <strain evidence="11">ATCC BAA-1392 / DSM 18658 / VKM B-2454 / MOB10</strain>
    </source>
</reference>
<dbReference type="eggNOG" id="COG3104">
    <property type="taxonomic scope" value="Bacteria"/>
</dbReference>
<comment type="similarity">
    <text evidence="8">Belongs to the major facilitator superfamily. Proton-dependent oligopeptide transporter (POT/PTR) (TC 2.A.17) family.</text>
</comment>
<dbReference type="Proteomes" id="UP000010798">
    <property type="component" value="Chromosome"/>
</dbReference>
<dbReference type="RefSeq" id="WP_015249053.1">
    <property type="nucleotide sequence ID" value="NC_019892.1"/>
</dbReference>
<evidence type="ECO:0000256" key="1">
    <source>
        <dbReference type="ARBA" id="ARBA00004651"/>
    </source>
</evidence>
<keyword evidence="6 9" id="KW-1133">Transmembrane helix</keyword>
<comment type="subcellular location">
    <subcellularLocation>
        <location evidence="1">Cell membrane</location>
        <topology evidence="1">Multi-pass membrane protein</topology>
    </subcellularLocation>
    <subcellularLocation>
        <location evidence="8">Membrane</location>
        <topology evidence="8">Multi-pass membrane protein</topology>
    </subcellularLocation>
</comment>
<proteinExistence type="inferred from homology"/>
<dbReference type="Gene3D" id="1.20.1250.20">
    <property type="entry name" value="MFS general substrate transporter like domains"/>
    <property type="match status" value="2"/>
</dbReference>
<dbReference type="Pfam" id="PF00854">
    <property type="entry name" value="PTR2"/>
    <property type="match status" value="2"/>
</dbReference>
<sequence>MTSTADFGAAVGTAKSGHPSGLYVLFGAEMWERFSYYGMRALLVLYLTKHLHFEKNDALAVYGTYTGLVYLTPLLGGYLADRFLGQRKAILIGGSLMALGHFAMAIESLLTLALGLIILGNGFFKPNISTMVGQLYPQNDPRRDGAYTIFYMGINLGAFFAPLVCGSLGESKTFGWHYGFAAAGFGMILGLITFTVKQSALGITGYPPNRAESAEDRLFAIDWVHIAVLTLVGAGLVYLAILPAKAIEQLIPDRGRWLVLGYWIVLAFAMIGITGLVTRQRPSGTARGGNDESGKQQELLAQQSPERLVAEKGRNEPFTSIDVQRLLVIVVVALFSILFWMGFEQAGGTFTLFADQKTSRVILGKPFPASWYQSINPLLIFILAPLFSILWTTLDRTRLALGATAKMGLGLILLGLGFVVMSRADHRAVGGSLVGPQWLAFVYVFNTLGELCLSPIGLSLVNKLAPARIASLMMAVWFMCTAFANYFAGMLHQWIEQTNVDLWTFLICTSIIPGVILLALTPVLKRMGHGRI</sequence>
<keyword evidence="4 8" id="KW-0812">Transmembrane</keyword>
<keyword evidence="5" id="KW-0571">Peptide transport</keyword>
<dbReference type="InterPro" id="IPR000109">
    <property type="entry name" value="POT_fam"/>
</dbReference>
<feature type="transmembrane region" description="Helical" evidence="9">
    <location>
        <begin position="176"/>
        <end position="196"/>
    </location>
</feature>
<feature type="transmembrane region" description="Helical" evidence="9">
    <location>
        <begin position="59"/>
        <end position="79"/>
    </location>
</feature>
<evidence type="ECO:0000313" key="10">
    <source>
        <dbReference type="EMBL" id="AGA29957.1"/>
    </source>
</evidence>
<evidence type="ECO:0000256" key="4">
    <source>
        <dbReference type="ARBA" id="ARBA00022692"/>
    </source>
</evidence>
<dbReference type="CDD" id="cd17346">
    <property type="entry name" value="MFS_DtpA_like"/>
    <property type="match status" value="1"/>
</dbReference>
<feature type="transmembrane region" description="Helical" evidence="9">
    <location>
        <begin position="326"/>
        <end position="343"/>
    </location>
</feature>
<dbReference type="InterPro" id="IPR036259">
    <property type="entry name" value="MFS_trans_sf"/>
</dbReference>
<dbReference type="PANTHER" id="PTHR23517">
    <property type="entry name" value="RESISTANCE PROTEIN MDTM, PUTATIVE-RELATED-RELATED"/>
    <property type="match status" value="1"/>
</dbReference>
<feature type="transmembrane region" description="Helical" evidence="9">
    <location>
        <begin position="440"/>
        <end position="460"/>
    </location>
</feature>
<protein>
    <submittedName>
        <fullName evidence="10">Amino acid/peptide transporter (Peptide:H symporter)</fullName>
    </submittedName>
</protein>